<keyword evidence="3" id="KW-1185">Reference proteome</keyword>
<dbReference type="EMBL" id="JARQWQ010000098">
    <property type="protein sequence ID" value="KAK2551410.1"/>
    <property type="molecule type" value="Genomic_DNA"/>
</dbReference>
<proteinExistence type="predicted"/>
<accession>A0AAD9PZA1</accession>
<evidence type="ECO:0000313" key="2">
    <source>
        <dbReference type="EMBL" id="KAK2551410.1"/>
    </source>
</evidence>
<reference evidence="2" key="2">
    <citation type="journal article" date="2023" name="Science">
        <title>Genomic signatures of disease resistance in endangered staghorn corals.</title>
        <authorList>
            <person name="Vollmer S.V."/>
            <person name="Selwyn J.D."/>
            <person name="Despard B.A."/>
            <person name="Roesel C.L."/>
        </authorList>
    </citation>
    <scope>NUCLEOTIDE SEQUENCE</scope>
    <source>
        <strain evidence="2">K2</strain>
    </source>
</reference>
<evidence type="ECO:0000259" key="1">
    <source>
        <dbReference type="Pfam" id="PF20231"/>
    </source>
</evidence>
<evidence type="ECO:0000313" key="3">
    <source>
        <dbReference type="Proteomes" id="UP001249851"/>
    </source>
</evidence>
<organism evidence="2 3">
    <name type="scientific">Acropora cervicornis</name>
    <name type="common">Staghorn coral</name>
    <dbReference type="NCBI Taxonomy" id="6130"/>
    <lineage>
        <taxon>Eukaryota</taxon>
        <taxon>Metazoa</taxon>
        <taxon>Cnidaria</taxon>
        <taxon>Anthozoa</taxon>
        <taxon>Hexacorallia</taxon>
        <taxon>Scleractinia</taxon>
        <taxon>Astrocoeniina</taxon>
        <taxon>Acroporidae</taxon>
        <taxon>Acropora</taxon>
    </lineage>
</organism>
<feature type="domain" description="DUF6589" evidence="1">
    <location>
        <begin position="5"/>
        <end position="112"/>
    </location>
</feature>
<dbReference type="Pfam" id="PF20231">
    <property type="entry name" value="DUF6589"/>
    <property type="match status" value="1"/>
</dbReference>
<dbReference type="AlphaFoldDB" id="A0AAD9PZA1"/>
<name>A0AAD9PZA1_ACRCE</name>
<comment type="caution">
    <text evidence="2">The sequence shown here is derived from an EMBL/GenBank/DDBJ whole genome shotgun (WGS) entry which is preliminary data.</text>
</comment>
<protein>
    <recommendedName>
        <fullName evidence="1">DUF6589 domain-containing protein</fullName>
    </recommendedName>
</protein>
<sequence length="185" mass="21184">MLPHFKSTPGFNSYAIEMLINIIHNEVFLSEEEAHQCIWSATNNWQGGIGKNIEIDILQENRNRDIKKQIKSMGANKTNAAVERASRSTGGERKIIENFDHMVRKAMKSSAHTHSSSALDESKILADLREVKPFAYHGNTFDSFPNISYDQLESLDQEDFQRWLGRHKRNIPLNAPQAQDEDDEE</sequence>
<dbReference type="Proteomes" id="UP001249851">
    <property type="component" value="Unassembled WGS sequence"/>
</dbReference>
<reference evidence="2" key="1">
    <citation type="journal article" date="2023" name="G3 (Bethesda)">
        <title>Whole genome assembly and annotation of the endangered Caribbean coral Acropora cervicornis.</title>
        <authorList>
            <person name="Selwyn J.D."/>
            <person name="Vollmer S.V."/>
        </authorList>
    </citation>
    <scope>NUCLEOTIDE SEQUENCE</scope>
    <source>
        <strain evidence="2">K2</strain>
    </source>
</reference>
<dbReference type="InterPro" id="IPR046496">
    <property type="entry name" value="DUF6589"/>
</dbReference>
<gene>
    <name evidence="2" type="ORF">P5673_027812</name>
</gene>